<dbReference type="GO" id="GO:0006487">
    <property type="term" value="P:protein N-linked glycosylation"/>
    <property type="evidence" value="ECO:0007669"/>
    <property type="project" value="TreeGrafter"/>
</dbReference>
<evidence type="ECO:0000256" key="2">
    <source>
        <dbReference type="ARBA" id="ARBA00012916"/>
    </source>
</evidence>
<dbReference type="Pfam" id="PF01380">
    <property type="entry name" value="SIS"/>
    <property type="match status" value="1"/>
</dbReference>
<dbReference type="GO" id="GO:0006047">
    <property type="term" value="P:UDP-N-acetylglucosamine metabolic process"/>
    <property type="evidence" value="ECO:0007669"/>
    <property type="project" value="TreeGrafter"/>
</dbReference>
<dbReference type="Proteomes" id="UP000228596">
    <property type="component" value="Unassembled WGS sequence"/>
</dbReference>
<proteinExistence type="predicted"/>
<name>A0A2M6WX17_9BACT</name>
<evidence type="ECO:0000313" key="6">
    <source>
        <dbReference type="Proteomes" id="UP000228596"/>
    </source>
</evidence>
<dbReference type="GO" id="GO:0006002">
    <property type="term" value="P:fructose 6-phosphate metabolic process"/>
    <property type="evidence" value="ECO:0007669"/>
    <property type="project" value="TreeGrafter"/>
</dbReference>
<dbReference type="GO" id="GO:0097367">
    <property type="term" value="F:carbohydrate derivative binding"/>
    <property type="evidence" value="ECO:0007669"/>
    <property type="project" value="InterPro"/>
</dbReference>
<dbReference type="GO" id="GO:0004360">
    <property type="term" value="F:glutamine-fructose-6-phosphate transaminase (isomerizing) activity"/>
    <property type="evidence" value="ECO:0007669"/>
    <property type="project" value="UniProtKB-EC"/>
</dbReference>
<dbReference type="EMBL" id="PEZV01000017">
    <property type="protein sequence ID" value="PIT97343.1"/>
    <property type="molecule type" value="Genomic_DNA"/>
</dbReference>
<dbReference type="AlphaFoldDB" id="A0A2M6WX17"/>
<dbReference type="PROSITE" id="PS51464">
    <property type="entry name" value="SIS"/>
    <property type="match status" value="1"/>
</dbReference>
<evidence type="ECO:0000256" key="1">
    <source>
        <dbReference type="ARBA" id="ARBA00001031"/>
    </source>
</evidence>
<dbReference type="InterPro" id="IPR046348">
    <property type="entry name" value="SIS_dom_sf"/>
</dbReference>
<dbReference type="PANTHER" id="PTHR10937">
    <property type="entry name" value="GLUCOSAMINE--FRUCTOSE-6-PHOSPHATE AMINOTRANSFERASE, ISOMERIZING"/>
    <property type="match status" value="1"/>
</dbReference>
<sequence length="330" mass="37021">MTNLESEIQSGTKFLRNFDGEKIQEFVKNIKPPILIAAMGSSYYMPSGRLRSITRIVNLNEKIDYIFASEIYNYNPKNYNSLLLISNSGKTREIMECAKKFPKEKVFAVTSSKNSPLAKLAGKIYILQSGKEKAVAATKSIVEQSMLCASLVLHLAKKPIPTREKLGSVVKAMEKNSKIDIPHKIPVLVSGARTVYFAGGDSGIGYEISLKFMELAKKKSKFIPGTQILHGPEEVIEKGDVVFLLFADKYKVYFDRFKEMRNKTGCHLFLIGSKNPLTELALEIELVKGYKPYCILAYFWNLLKDFATLKGYNLDKAEKISKIGVGTKQS</sequence>
<protein>
    <recommendedName>
        <fullName evidence="3">Glutamine--fructose-6-phosphate aminotransferase [isomerizing]</fullName>
        <ecNumber evidence="2">2.6.1.16</ecNumber>
    </recommendedName>
</protein>
<dbReference type="PANTHER" id="PTHR10937:SF0">
    <property type="entry name" value="GLUTAMINE--FRUCTOSE-6-PHOSPHATE TRANSAMINASE (ISOMERIZING)"/>
    <property type="match status" value="1"/>
</dbReference>
<evidence type="ECO:0000313" key="5">
    <source>
        <dbReference type="EMBL" id="PIT97343.1"/>
    </source>
</evidence>
<reference evidence="6" key="1">
    <citation type="submission" date="2017-09" db="EMBL/GenBank/DDBJ databases">
        <title>Depth-based differentiation of microbial function through sediment-hosted aquifers and enrichment of novel symbionts in the deep terrestrial subsurface.</title>
        <authorList>
            <person name="Probst A.J."/>
            <person name="Ladd B."/>
            <person name="Jarett J.K."/>
            <person name="Geller-Mcgrath D.E."/>
            <person name="Sieber C.M.K."/>
            <person name="Emerson J.B."/>
            <person name="Anantharaman K."/>
            <person name="Thomas B.C."/>
            <person name="Malmstrom R."/>
            <person name="Stieglmeier M."/>
            <person name="Klingl A."/>
            <person name="Woyke T."/>
            <person name="Ryan C.M."/>
            <person name="Banfield J.F."/>
        </authorList>
    </citation>
    <scope>NUCLEOTIDE SEQUENCE [LARGE SCALE GENOMIC DNA]</scope>
</reference>
<comment type="catalytic activity">
    <reaction evidence="1">
        <text>D-fructose 6-phosphate + L-glutamine = D-glucosamine 6-phosphate + L-glutamate</text>
        <dbReference type="Rhea" id="RHEA:13237"/>
        <dbReference type="ChEBI" id="CHEBI:29985"/>
        <dbReference type="ChEBI" id="CHEBI:58359"/>
        <dbReference type="ChEBI" id="CHEBI:58725"/>
        <dbReference type="ChEBI" id="CHEBI:61527"/>
        <dbReference type="EC" id="2.6.1.16"/>
    </reaction>
</comment>
<dbReference type="SUPFAM" id="SSF53697">
    <property type="entry name" value="SIS domain"/>
    <property type="match status" value="1"/>
</dbReference>
<evidence type="ECO:0000256" key="3">
    <source>
        <dbReference type="ARBA" id="ARBA00016090"/>
    </source>
</evidence>
<feature type="domain" description="SIS" evidence="4">
    <location>
        <begin position="23"/>
        <end position="161"/>
    </location>
</feature>
<dbReference type="InterPro" id="IPR001347">
    <property type="entry name" value="SIS_dom"/>
</dbReference>
<dbReference type="EC" id="2.6.1.16" evidence="2"/>
<dbReference type="Gene3D" id="3.40.50.10490">
    <property type="entry name" value="Glucose-6-phosphate isomerase like protein, domain 1"/>
    <property type="match status" value="2"/>
</dbReference>
<evidence type="ECO:0000259" key="4">
    <source>
        <dbReference type="PROSITE" id="PS51464"/>
    </source>
</evidence>
<gene>
    <name evidence="5" type="ORF">COT77_01845</name>
</gene>
<accession>A0A2M6WX17</accession>
<comment type="caution">
    <text evidence="5">The sequence shown here is derived from an EMBL/GenBank/DDBJ whole genome shotgun (WGS) entry which is preliminary data.</text>
</comment>
<organism evidence="5 6">
    <name type="scientific">Candidatus Berkelbacteria bacterium CG10_big_fil_rev_8_21_14_0_10_41_12</name>
    <dbReference type="NCBI Taxonomy" id="1974513"/>
    <lineage>
        <taxon>Bacteria</taxon>
        <taxon>Candidatus Berkelbacteria</taxon>
    </lineage>
</organism>